<feature type="region of interest" description="Disordered" evidence="1">
    <location>
        <begin position="96"/>
        <end position="115"/>
    </location>
</feature>
<name>A0AAV4XXW4_CAEEX</name>
<evidence type="ECO:0000313" key="2">
    <source>
        <dbReference type="EMBL" id="GIY98834.1"/>
    </source>
</evidence>
<reference evidence="2 3" key="1">
    <citation type="submission" date="2021-06" db="EMBL/GenBank/DDBJ databases">
        <title>Caerostris extrusa draft genome.</title>
        <authorList>
            <person name="Kono N."/>
            <person name="Arakawa K."/>
        </authorList>
    </citation>
    <scope>NUCLEOTIDE SEQUENCE [LARGE SCALE GENOMIC DNA]</scope>
</reference>
<dbReference type="AlphaFoldDB" id="A0AAV4XXW4"/>
<proteinExistence type="predicted"/>
<accession>A0AAV4XXW4</accession>
<keyword evidence="3" id="KW-1185">Reference proteome</keyword>
<gene>
    <name evidence="2" type="ORF">CEXT_490521</name>
</gene>
<dbReference type="EMBL" id="BPLR01018343">
    <property type="protein sequence ID" value="GIY98834.1"/>
    <property type="molecule type" value="Genomic_DNA"/>
</dbReference>
<organism evidence="2 3">
    <name type="scientific">Caerostris extrusa</name>
    <name type="common">Bark spider</name>
    <name type="synonym">Caerostris bankana</name>
    <dbReference type="NCBI Taxonomy" id="172846"/>
    <lineage>
        <taxon>Eukaryota</taxon>
        <taxon>Metazoa</taxon>
        <taxon>Ecdysozoa</taxon>
        <taxon>Arthropoda</taxon>
        <taxon>Chelicerata</taxon>
        <taxon>Arachnida</taxon>
        <taxon>Araneae</taxon>
        <taxon>Araneomorphae</taxon>
        <taxon>Entelegynae</taxon>
        <taxon>Araneoidea</taxon>
        <taxon>Araneidae</taxon>
        <taxon>Caerostris</taxon>
    </lineage>
</organism>
<protein>
    <submittedName>
        <fullName evidence="2">Uncharacterized protein</fullName>
    </submittedName>
</protein>
<evidence type="ECO:0000313" key="3">
    <source>
        <dbReference type="Proteomes" id="UP001054945"/>
    </source>
</evidence>
<comment type="caution">
    <text evidence="2">The sequence shown here is derived from an EMBL/GenBank/DDBJ whole genome shotgun (WGS) entry which is preliminary data.</text>
</comment>
<feature type="compositionally biased region" description="Basic and acidic residues" evidence="1">
    <location>
        <begin position="104"/>
        <end position="115"/>
    </location>
</feature>
<evidence type="ECO:0000256" key="1">
    <source>
        <dbReference type="SAM" id="MobiDB-lite"/>
    </source>
</evidence>
<sequence length="115" mass="13474">MFPCFLVPCLQVDNVKDRKHSVKTKRSPNRRRSVRERVGFYELCTGRVKGHRTGGVKFVIAFRTLYRFQQRASVIERAPSLKKLDIRKDTVFTDSVNNGSNLTFDRKDYKHPREA</sequence>
<dbReference type="Proteomes" id="UP001054945">
    <property type="component" value="Unassembled WGS sequence"/>
</dbReference>